<reference evidence="3 4" key="1">
    <citation type="submission" date="2016-04" db="EMBL/GenBank/DDBJ databases">
        <authorList>
            <consortium name="Pathogen Informatics"/>
        </authorList>
    </citation>
    <scope>NUCLEOTIDE SEQUENCE [LARGE SCALE GENOMIC DNA]</scope>
    <source>
        <strain evidence="3 4">H044680328</strain>
    </source>
</reference>
<evidence type="ECO:0000313" key="4">
    <source>
        <dbReference type="Proteomes" id="UP000076825"/>
    </source>
</evidence>
<dbReference type="Gene3D" id="3.40.190.10">
    <property type="entry name" value="Periplasmic binding protein-like II"/>
    <property type="match status" value="1"/>
</dbReference>
<dbReference type="PIRSF" id="PIRSF017082">
    <property type="entry name" value="YflP"/>
    <property type="match status" value="1"/>
</dbReference>
<dbReference type="Proteomes" id="UP000076825">
    <property type="component" value="Chromosome 1"/>
</dbReference>
<accession>A0A157SJT8</accession>
<dbReference type="EMBL" id="LT546645">
    <property type="protein sequence ID" value="SAI70719.1"/>
    <property type="molecule type" value="Genomic_DNA"/>
</dbReference>
<keyword evidence="3" id="KW-0449">Lipoprotein</keyword>
<gene>
    <name evidence="3" type="ORF">SAMEA3906487_02394</name>
</gene>
<evidence type="ECO:0000313" key="3">
    <source>
        <dbReference type="EMBL" id="SAI70719.1"/>
    </source>
</evidence>
<protein>
    <submittedName>
        <fullName evidence="3">Lipoprotein</fullName>
    </submittedName>
</protein>
<dbReference type="AlphaFoldDB" id="A0A157SJT8"/>
<dbReference type="OrthoDB" id="8639113at2"/>
<organism evidence="3 4">
    <name type="scientific">Bordetella trematum</name>
    <dbReference type="NCBI Taxonomy" id="123899"/>
    <lineage>
        <taxon>Bacteria</taxon>
        <taxon>Pseudomonadati</taxon>
        <taxon>Pseudomonadota</taxon>
        <taxon>Betaproteobacteria</taxon>
        <taxon>Burkholderiales</taxon>
        <taxon>Alcaligenaceae</taxon>
        <taxon>Bordetella</taxon>
    </lineage>
</organism>
<dbReference type="PANTHER" id="PTHR42928">
    <property type="entry name" value="TRICARBOXYLATE-BINDING PROTEIN"/>
    <property type="match status" value="1"/>
</dbReference>
<keyword evidence="2" id="KW-0732">Signal</keyword>
<dbReference type="GeneID" id="56590345"/>
<dbReference type="InterPro" id="IPR005064">
    <property type="entry name" value="BUG"/>
</dbReference>
<dbReference type="SUPFAM" id="SSF53850">
    <property type="entry name" value="Periplasmic binding protein-like II"/>
    <property type="match status" value="1"/>
</dbReference>
<dbReference type="eggNOG" id="COG3181">
    <property type="taxonomic scope" value="Bacteria"/>
</dbReference>
<dbReference type="PATRIC" id="fig|123899.6.peg.2381"/>
<name>A0A157SJT8_9BORD</name>
<dbReference type="STRING" id="123899.SAMEA3906487_02394"/>
<dbReference type="CDD" id="cd07012">
    <property type="entry name" value="PBP2_Bug_TTT"/>
    <property type="match status" value="1"/>
</dbReference>
<evidence type="ECO:0000256" key="1">
    <source>
        <dbReference type="ARBA" id="ARBA00006987"/>
    </source>
</evidence>
<evidence type="ECO:0000256" key="2">
    <source>
        <dbReference type="SAM" id="SignalP"/>
    </source>
</evidence>
<dbReference type="InterPro" id="IPR042100">
    <property type="entry name" value="Bug_dom1"/>
</dbReference>
<dbReference type="PANTHER" id="PTHR42928:SF5">
    <property type="entry name" value="BLR1237 PROTEIN"/>
    <property type="match status" value="1"/>
</dbReference>
<sequence>MKRRTVLKTLGAFACLGLPGPGRAAPTTFGPRPVSIIVPYAPGGVTDIAGRVMAEILNKHYDHTVVVENRPGASGLIGLQAVAAAKPDGHALVIGGLGSNVIPPAVTRGLPLDIVKAFVPIAQAAEFVNVLVVTRDAPYASVPELVQAIRAAPPGHFTYGSTGVGSSVHLASEFFAQTQQVKLTHVPYRGGSEMMVDLVNGGLQLCFNNLPAVLPLIRSGKVRPVAVTSSYRTAHLPDVPTMQEQGVADFDVASWLGIYGPAAMPAALVQELGTVLAQGLAQPVYREKLEVAGFEPKPADAAGFAERNRQEFIRWRDIAQRAGISLQFGQA</sequence>
<feature type="chain" id="PRO_5009816812" evidence="2">
    <location>
        <begin position="25"/>
        <end position="331"/>
    </location>
</feature>
<feature type="signal peptide" evidence="2">
    <location>
        <begin position="1"/>
        <end position="24"/>
    </location>
</feature>
<dbReference type="Gene3D" id="3.40.190.150">
    <property type="entry name" value="Bordetella uptake gene, domain 1"/>
    <property type="match status" value="1"/>
</dbReference>
<dbReference type="RefSeq" id="WP_025518168.1">
    <property type="nucleotide sequence ID" value="NZ_CP016340.1"/>
</dbReference>
<keyword evidence="4" id="KW-1185">Reference proteome</keyword>
<comment type="similarity">
    <text evidence="1">Belongs to the UPF0065 (bug) family.</text>
</comment>
<dbReference type="KEGG" id="btrm:SAMEA390648702394"/>
<dbReference type="Pfam" id="PF03401">
    <property type="entry name" value="TctC"/>
    <property type="match status" value="1"/>
</dbReference>
<proteinExistence type="inferred from homology"/>